<gene>
    <name evidence="2" type="ORF">CALCODRAFT_360023</name>
</gene>
<dbReference type="InParanoid" id="A0A165EMG0"/>
<proteinExistence type="predicted"/>
<feature type="compositionally biased region" description="Basic residues" evidence="1">
    <location>
        <begin position="85"/>
        <end position="103"/>
    </location>
</feature>
<evidence type="ECO:0000256" key="1">
    <source>
        <dbReference type="SAM" id="MobiDB-lite"/>
    </source>
</evidence>
<evidence type="ECO:0000313" key="2">
    <source>
        <dbReference type="EMBL" id="KZT55155.1"/>
    </source>
</evidence>
<reference evidence="2 3" key="1">
    <citation type="journal article" date="2016" name="Mol. Biol. Evol.">
        <title>Comparative Genomics of Early-Diverging Mushroom-Forming Fungi Provides Insights into the Origins of Lignocellulose Decay Capabilities.</title>
        <authorList>
            <person name="Nagy L.G."/>
            <person name="Riley R."/>
            <person name="Tritt A."/>
            <person name="Adam C."/>
            <person name="Daum C."/>
            <person name="Floudas D."/>
            <person name="Sun H."/>
            <person name="Yadav J.S."/>
            <person name="Pangilinan J."/>
            <person name="Larsson K.H."/>
            <person name="Matsuura K."/>
            <person name="Barry K."/>
            <person name="Labutti K."/>
            <person name="Kuo R."/>
            <person name="Ohm R.A."/>
            <person name="Bhattacharya S.S."/>
            <person name="Shirouzu T."/>
            <person name="Yoshinaga Y."/>
            <person name="Martin F.M."/>
            <person name="Grigoriev I.V."/>
            <person name="Hibbett D.S."/>
        </authorList>
    </citation>
    <scope>NUCLEOTIDE SEQUENCE [LARGE SCALE GENOMIC DNA]</scope>
    <source>
        <strain evidence="2 3">HHB12733</strain>
    </source>
</reference>
<feature type="region of interest" description="Disordered" evidence="1">
    <location>
        <begin position="85"/>
        <end position="112"/>
    </location>
</feature>
<sequence>MSPSSSAPAPPASRARCPPRTGRLTLPGLRLHSVRRRLCTPIPRRDIRRGRVGDAVDLDSLSRQSHAVRRELLRALLRRLRQSVHRRLRTARSQPRPRPRPRYGHGGEAEPARLDRRGAEVELLVRAAGCERALAVPVPLEVDEAREEEAAARHCGRGGRSALILGGRGRGRRSRGRTEDDCDGYGLVLDHPARHWCLRKSSLLFVRYTGDEHGPYRMQQSSRGDAPCLLTVFQVTPSSLWLLYHCLYSTAKR</sequence>
<dbReference type="EMBL" id="KV424000">
    <property type="protein sequence ID" value="KZT55155.1"/>
    <property type="molecule type" value="Genomic_DNA"/>
</dbReference>
<dbReference type="Proteomes" id="UP000076842">
    <property type="component" value="Unassembled WGS sequence"/>
</dbReference>
<dbReference type="AlphaFoldDB" id="A0A165EMG0"/>
<protein>
    <submittedName>
        <fullName evidence="2">Uncharacterized protein</fullName>
    </submittedName>
</protein>
<organism evidence="2 3">
    <name type="scientific">Calocera cornea HHB12733</name>
    <dbReference type="NCBI Taxonomy" id="1353952"/>
    <lineage>
        <taxon>Eukaryota</taxon>
        <taxon>Fungi</taxon>
        <taxon>Dikarya</taxon>
        <taxon>Basidiomycota</taxon>
        <taxon>Agaricomycotina</taxon>
        <taxon>Dacrymycetes</taxon>
        <taxon>Dacrymycetales</taxon>
        <taxon>Dacrymycetaceae</taxon>
        <taxon>Calocera</taxon>
    </lineage>
</organism>
<keyword evidence="3" id="KW-1185">Reference proteome</keyword>
<accession>A0A165EMG0</accession>
<evidence type="ECO:0000313" key="3">
    <source>
        <dbReference type="Proteomes" id="UP000076842"/>
    </source>
</evidence>
<feature type="region of interest" description="Disordered" evidence="1">
    <location>
        <begin position="1"/>
        <end position="24"/>
    </location>
</feature>
<name>A0A165EMG0_9BASI</name>